<name>A0A8K0MR30_9ROSA</name>
<accession>A0A8K0MR30</accession>
<keyword evidence="1" id="KW-0732">Signal</keyword>
<gene>
    <name evidence="2" type="ORF">FNV43_RR04907</name>
</gene>
<dbReference type="Proteomes" id="UP000796880">
    <property type="component" value="Unassembled WGS sequence"/>
</dbReference>
<evidence type="ECO:0000313" key="2">
    <source>
        <dbReference type="EMBL" id="KAF3454460.1"/>
    </source>
</evidence>
<organism evidence="2 3">
    <name type="scientific">Rhamnella rubrinervis</name>
    <dbReference type="NCBI Taxonomy" id="2594499"/>
    <lineage>
        <taxon>Eukaryota</taxon>
        <taxon>Viridiplantae</taxon>
        <taxon>Streptophyta</taxon>
        <taxon>Embryophyta</taxon>
        <taxon>Tracheophyta</taxon>
        <taxon>Spermatophyta</taxon>
        <taxon>Magnoliopsida</taxon>
        <taxon>eudicotyledons</taxon>
        <taxon>Gunneridae</taxon>
        <taxon>Pentapetalae</taxon>
        <taxon>rosids</taxon>
        <taxon>fabids</taxon>
        <taxon>Rosales</taxon>
        <taxon>Rhamnaceae</taxon>
        <taxon>rhamnoid group</taxon>
        <taxon>Rhamneae</taxon>
        <taxon>Rhamnella</taxon>
    </lineage>
</organism>
<evidence type="ECO:0000256" key="1">
    <source>
        <dbReference type="SAM" id="SignalP"/>
    </source>
</evidence>
<feature type="signal peptide" evidence="1">
    <location>
        <begin position="1"/>
        <end position="28"/>
    </location>
</feature>
<keyword evidence="3" id="KW-1185">Reference proteome</keyword>
<dbReference type="OrthoDB" id="1162740at2759"/>
<proteinExistence type="predicted"/>
<reference evidence="2" key="1">
    <citation type="submission" date="2020-03" db="EMBL/GenBank/DDBJ databases">
        <title>A high-quality chromosome-level genome assembly of a woody plant with both climbing and erect habits, Rhamnella rubrinervis.</title>
        <authorList>
            <person name="Lu Z."/>
            <person name="Yang Y."/>
            <person name="Zhu X."/>
            <person name="Sun Y."/>
        </authorList>
    </citation>
    <scope>NUCLEOTIDE SEQUENCE</scope>
    <source>
        <strain evidence="2">BYM</strain>
        <tissue evidence="2">Leaf</tissue>
    </source>
</reference>
<dbReference type="AlphaFoldDB" id="A0A8K0MR30"/>
<comment type="caution">
    <text evidence="2">The sequence shown here is derived from an EMBL/GenBank/DDBJ whole genome shotgun (WGS) entry which is preliminary data.</text>
</comment>
<feature type="chain" id="PRO_5035443677" evidence="1">
    <location>
        <begin position="29"/>
        <end position="77"/>
    </location>
</feature>
<sequence length="77" mass="8462">MCISRSSQALGLLMILFSISAIHYGVSGARLLTEKVEEVLAKPPVWSKSSENMNGDEGFFATINREVPTCPDPLHNR</sequence>
<protein>
    <submittedName>
        <fullName evidence="2">Uncharacterized protein</fullName>
    </submittedName>
</protein>
<evidence type="ECO:0000313" key="3">
    <source>
        <dbReference type="Proteomes" id="UP000796880"/>
    </source>
</evidence>
<dbReference type="EMBL" id="VOIH02000002">
    <property type="protein sequence ID" value="KAF3454460.1"/>
    <property type="molecule type" value="Genomic_DNA"/>
</dbReference>